<dbReference type="PANTHER" id="PTHR21366">
    <property type="entry name" value="GLYOXALASE FAMILY PROTEIN"/>
    <property type="match status" value="1"/>
</dbReference>
<dbReference type="InterPro" id="IPR029068">
    <property type="entry name" value="Glyas_Bleomycin-R_OHBP_Dase"/>
</dbReference>
<dbReference type="EMBL" id="JBBGZA010000001">
    <property type="protein sequence ID" value="MEJ5093388.1"/>
    <property type="molecule type" value="Genomic_DNA"/>
</dbReference>
<feature type="domain" description="VOC" evidence="1">
    <location>
        <begin position="9"/>
        <end position="134"/>
    </location>
</feature>
<evidence type="ECO:0000259" key="1">
    <source>
        <dbReference type="PROSITE" id="PS51819"/>
    </source>
</evidence>
<dbReference type="InterPro" id="IPR037523">
    <property type="entry name" value="VOC_core"/>
</dbReference>
<dbReference type="PROSITE" id="PS51819">
    <property type="entry name" value="VOC"/>
    <property type="match status" value="1"/>
</dbReference>
<reference evidence="2 3" key="1">
    <citation type="submission" date="2023-12" db="EMBL/GenBank/DDBJ databases">
        <title>Gut-associated functions are favored during microbiome assembly across C. elegans life.</title>
        <authorList>
            <person name="Zimmermann J."/>
        </authorList>
    </citation>
    <scope>NUCLEOTIDE SEQUENCE [LARGE SCALE GENOMIC DNA]</scope>
    <source>
        <strain evidence="2 3">JUb134</strain>
    </source>
</reference>
<gene>
    <name evidence="2" type="ORF">WH159_02345</name>
</gene>
<dbReference type="SUPFAM" id="SSF54593">
    <property type="entry name" value="Glyoxalase/Bleomycin resistance protein/Dihydroxybiphenyl dioxygenase"/>
    <property type="match status" value="1"/>
</dbReference>
<evidence type="ECO:0000313" key="3">
    <source>
        <dbReference type="Proteomes" id="UP001380365"/>
    </source>
</evidence>
<comment type="caution">
    <text evidence="2">The sequence shown here is derived from an EMBL/GenBank/DDBJ whole genome shotgun (WGS) entry which is preliminary data.</text>
</comment>
<dbReference type="Pfam" id="PF00903">
    <property type="entry name" value="Glyoxalase"/>
    <property type="match status" value="1"/>
</dbReference>
<protein>
    <submittedName>
        <fullName evidence="2">VOC family protein</fullName>
    </submittedName>
</protein>
<dbReference type="PANTHER" id="PTHR21366:SF22">
    <property type="entry name" value="VOC DOMAIN-CONTAINING PROTEIN"/>
    <property type="match status" value="1"/>
</dbReference>
<dbReference type="InterPro" id="IPR004360">
    <property type="entry name" value="Glyas_Fos-R_dOase_dom"/>
</dbReference>
<proteinExistence type="predicted"/>
<dbReference type="InterPro" id="IPR050383">
    <property type="entry name" value="GlyoxalaseI/FosfomycinResist"/>
</dbReference>
<evidence type="ECO:0000313" key="2">
    <source>
        <dbReference type="EMBL" id="MEJ5093388.1"/>
    </source>
</evidence>
<keyword evidence="3" id="KW-1185">Reference proteome</keyword>
<accession>A0ABU8Q0Y7</accession>
<dbReference type="Proteomes" id="UP001380365">
    <property type="component" value="Unassembled WGS sequence"/>
</dbReference>
<dbReference type="Gene3D" id="3.10.180.10">
    <property type="entry name" value="2,3-Dihydroxybiphenyl 1,2-Dioxygenase, domain 1"/>
    <property type="match status" value="1"/>
</dbReference>
<organism evidence="2 3">
    <name type="scientific">Sphingomonas molluscorum</name>
    <dbReference type="NCBI Taxonomy" id="418184"/>
    <lineage>
        <taxon>Bacteria</taxon>
        <taxon>Pseudomonadati</taxon>
        <taxon>Pseudomonadota</taxon>
        <taxon>Alphaproteobacteria</taxon>
        <taxon>Sphingomonadales</taxon>
        <taxon>Sphingomonadaceae</taxon>
        <taxon>Sphingomonas</taxon>
    </lineage>
</organism>
<dbReference type="RefSeq" id="WP_204991291.1">
    <property type="nucleotide sequence ID" value="NZ_JBBGZA010000001.1"/>
</dbReference>
<name>A0ABU8Q0Y7_9SPHN</name>
<sequence length="140" mass="14654">MPEVPPISGLLETALYVADMARAAVFFREVLGLRPMLTGERLTAFDAGGSGVLLLFLAGASTEDMPGAGGVVPGHDGSGPVHMAFAIPAGSEDAWRAHLAAHDVALRSEVAWPRGGCSLYFEDPDGHVLELATPGLWPNY</sequence>